<protein>
    <submittedName>
        <fullName evidence="2">Uncharacterized protein</fullName>
    </submittedName>
</protein>
<gene>
    <name evidence="2" type="ORF">TrRE_jg5773</name>
</gene>
<proteinExistence type="predicted"/>
<name>A0A9W7FB15_9STRA</name>
<organism evidence="2 3">
    <name type="scientific">Triparma retinervis</name>
    <dbReference type="NCBI Taxonomy" id="2557542"/>
    <lineage>
        <taxon>Eukaryota</taxon>
        <taxon>Sar</taxon>
        <taxon>Stramenopiles</taxon>
        <taxon>Ochrophyta</taxon>
        <taxon>Bolidophyceae</taxon>
        <taxon>Parmales</taxon>
        <taxon>Triparmaceae</taxon>
        <taxon>Triparma</taxon>
    </lineage>
</organism>
<dbReference type="EMBL" id="BRXZ01000268">
    <property type="protein sequence ID" value="GMI08554.1"/>
    <property type="molecule type" value="Genomic_DNA"/>
</dbReference>
<feature type="region of interest" description="Disordered" evidence="1">
    <location>
        <begin position="1"/>
        <end position="51"/>
    </location>
</feature>
<feature type="compositionally biased region" description="Basic and acidic residues" evidence="1">
    <location>
        <begin position="35"/>
        <end position="51"/>
    </location>
</feature>
<keyword evidence="3" id="KW-1185">Reference proteome</keyword>
<accession>A0A9W7FB15</accession>
<feature type="compositionally biased region" description="Basic and acidic residues" evidence="1">
    <location>
        <begin position="11"/>
        <end position="20"/>
    </location>
</feature>
<dbReference type="Proteomes" id="UP001165082">
    <property type="component" value="Unassembled WGS sequence"/>
</dbReference>
<reference evidence="2" key="1">
    <citation type="submission" date="2022-07" db="EMBL/GenBank/DDBJ databases">
        <title>Genome analysis of Parmales, a sister group of diatoms, reveals the evolutionary specialization of diatoms from phago-mixotrophs to photoautotrophs.</title>
        <authorList>
            <person name="Ban H."/>
            <person name="Sato S."/>
            <person name="Yoshikawa S."/>
            <person name="Kazumasa Y."/>
            <person name="Nakamura Y."/>
            <person name="Ichinomiya M."/>
            <person name="Saitoh K."/>
            <person name="Sato N."/>
            <person name="Blanc-Mathieu R."/>
            <person name="Endo H."/>
            <person name="Kuwata A."/>
            <person name="Ogata H."/>
        </authorList>
    </citation>
    <scope>NUCLEOTIDE SEQUENCE</scope>
</reference>
<evidence type="ECO:0000313" key="2">
    <source>
        <dbReference type="EMBL" id="GMI08554.1"/>
    </source>
</evidence>
<comment type="caution">
    <text evidence="2">The sequence shown here is derived from an EMBL/GenBank/DDBJ whole genome shotgun (WGS) entry which is preliminary data.</text>
</comment>
<sequence>MSLQMARKGRLQREMREMNDPSKPAVARAPAAGSNRREKSEARKSMSTAERKAESSLVDKILGLLGEKKRDLGMIKSAVDELRMLNSAQSLRTIVGGQNLADYQLSFAWDDSAVSYVGTGLHKVPLARLDYFFLTLGKGRLLMREVIRIIGPFPTVLNTLMGKASMEKGGGGSRDETLKFVIDSVVDGTGKELVGEEPRLVDVPIIYASDQVIVGFAGDEEKLLIFTREEDIDSILYEKNVGDEKKNKI</sequence>
<evidence type="ECO:0000256" key="1">
    <source>
        <dbReference type="SAM" id="MobiDB-lite"/>
    </source>
</evidence>
<dbReference type="AlphaFoldDB" id="A0A9W7FB15"/>
<dbReference type="OrthoDB" id="46972at2759"/>
<evidence type="ECO:0000313" key="3">
    <source>
        <dbReference type="Proteomes" id="UP001165082"/>
    </source>
</evidence>